<dbReference type="OMA" id="RWMIMSK"/>
<dbReference type="eggNOG" id="ENOG502QQBP">
    <property type="taxonomic scope" value="Eukaryota"/>
</dbReference>
<dbReference type="AlphaFoldDB" id="A0A0D3AUC0"/>
<protein>
    <submittedName>
        <fullName evidence="1">Uncharacterized protein</fullName>
    </submittedName>
</protein>
<reference evidence="1 2" key="1">
    <citation type="journal article" date="2014" name="Genome Biol.">
        <title>Transcriptome and methylome profiling reveals relics of genome dominance in the mesopolyploid Brassica oleracea.</title>
        <authorList>
            <person name="Parkin I.A."/>
            <person name="Koh C."/>
            <person name="Tang H."/>
            <person name="Robinson S.J."/>
            <person name="Kagale S."/>
            <person name="Clarke W.E."/>
            <person name="Town C.D."/>
            <person name="Nixon J."/>
            <person name="Krishnakumar V."/>
            <person name="Bidwell S.L."/>
            <person name="Denoeud F."/>
            <person name="Belcram H."/>
            <person name="Links M.G."/>
            <person name="Just J."/>
            <person name="Clarke C."/>
            <person name="Bender T."/>
            <person name="Huebert T."/>
            <person name="Mason A.S."/>
            <person name="Pires J.C."/>
            <person name="Barker G."/>
            <person name="Moore J."/>
            <person name="Walley P.G."/>
            <person name="Manoli S."/>
            <person name="Batley J."/>
            <person name="Edwards D."/>
            <person name="Nelson M.N."/>
            <person name="Wang X."/>
            <person name="Paterson A.H."/>
            <person name="King G."/>
            <person name="Bancroft I."/>
            <person name="Chalhoub B."/>
            <person name="Sharpe A.G."/>
        </authorList>
    </citation>
    <scope>NUCLEOTIDE SEQUENCE</scope>
    <source>
        <strain evidence="1 2">cv. TO1000</strain>
    </source>
</reference>
<dbReference type="HOGENOM" id="CLU_009180_1_2_1"/>
<dbReference type="PANTHER" id="PTHR31325">
    <property type="entry name" value="OS01G0798800 PROTEIN-RELATED"/>
    <property type="match status" value="1"/>
</dbReference>
<evidence type="ECO:0000313" key="1">
    <source>
        <dbReference type="EnsemblPlants" id="Bo2g127240.1"/>
    </source>
</evidence>
<dbReference type="Gramene" id="Bo2g127240.1">
    <property type="protein sequence ID" value="Bo2g127240.1"/>
    <property type="gene ID" value="Bo2g127240"/>
</dbReference>
<dbReference type="STRING" id="109376.A0A0D3AUC0"/>
<dbReference type="Pfam" id="PF04578">
    <property type="entry name" value="DUF594"/>
    <property type="match status" value="1"/>
</dbReference>
<dbReference type="Proteomes" id="UP000032141">
    <property type="component" value="Chromosome C2"/>
</dbReference>
<sequence>MMYLMMMQPTLMLAVVGIGKIRFRDTCEEAKRSKSVLFEGSMLAKELKGLKELPELKDGLKKAKGEAYMWEVVSKVWAELLCYAATKCGAIEHTAQLSKGGEPISFVGLLMTHFGLGDQFQINQGDARAKLVIGK</sequence>
<dbReference type="InterPro" id="IPR007658">
    <property type="entry name" value="DUF594"/>
</dbReference>
<keyword evidence="2" id="KW-1185">Reference proteome</keyword>
<organism evidence="1 2">
    <name type="scientific">Brassica oleracea var. oleracea</name>
    <dbReference type="NCBI Taxonomy" id="109376"/>
    <lineage>
        <taxon>Eukaryota</taxon>
        <taxon>Viridiplantae</taxon>
        <taxon>Streptophyta</taxon>
        <taxon>Embryophyta</taxon>
        <taxon>Tracheophyta</taxon>
        <taxon>Spermatophyta</taxon>
        <taxon>Magnoliopsida</taxon>
        <taxon>eudicotyledons</taxon>
        <taxon>Gunneridae</taxon>
        <taxon>Pentapetalae</taxon>
        <taxon>rosids</taxon>
        <taxon>malvids</taxon>
        <taxon>Brassicales</taxon>
        <taxon>Brassicaceae</taxon>
        <taxon>Brassiceae</taxon>
        <taxon>Brassica</taxon>
    </lineage>
</organism>
<evidence type="ECO:0000313" key="2">
    <source>
        <dbReference type="Proteomes" id="UP000032141"/>
    </source>
</evidence>
<accession>A0A0D3AUC0</accession>
<proteinExistence type="predicted"/>
<name>A0A0D3AUC0_BRAOL</name>
<dbReference type="EnsemblPlants" id="Bo2g127240.1">
    <property type="protein sequence ID" value="Bo2g127240.1"/>
    <property type="gene ID" value="Bo2g127240"/>
</dbReference>
<reference evidence="1" key="2">
    <citation type="submission" date="2015-03" db="UniProtKB">
        <authorList>
            <consortium name="EnsemblPlants"/>
        </authorList>
    </citation>
    <scope>IDENTIFICATION</scope>
</reference>